<dbReference type="Pfam" id="PF00583">
    <property type="entry name" value="Acetyltransf_1"/>
    <property type="match status" value="1"/>
</dbReference>
<keyword evidence="2" id="KW-0012">Acyltransferase</keyword>
<dbReference type="SUPFAM" id="SSF55729">
    <property type="entry name" value="Acyl-CoA N-acyltransferases (Nat)"/>
    <property type="match status" value="1"/>
</dbReference>
<proteinExistence type="predicted"/>
<dbReference type="InterPro" id="IPR016181">
    <property type="entry name" value="Acyl_CoA_acyltransferase"/>
</dbReference>
<evidence type="ECO:0000313" key="4">
    <source>
        <dbReference type="Proteomes" id="UP000192775"/>
    </source>
</evidence>
<evidence type="ECO:0000313" key="3">
    <source>
        <dbReference type="EMBL" id="ARJ05543.1"/>
    </source>
</evidence>
<keyword evidence="1" id="KW-0808">Transferase</keyword>
<keyword evidence="4" id="KW-1185">Reference proteome</keyword>
<dbReference type="RefSeq" id="WP_085019681.1">
    <property type="nucleotide sequence ID" value="NZ_BMHD01000001.1"/>
</dbReference>
<name>A0A1X9LK33_9MICO</name>
<protein>
    <submittedName>
        <fullName evidence="3">Uncharacterized protein</fullName>
    </submittedName>
</protein>
<dbReference type="CDD" id="cd04301">
    <property type="entry name" value="NAT_SF"/>
    <property type="match status" value="1"/>
</dbReference>
<gene>
    <name evidence="3" type="ORF">B5808_10140</name>
</gene>
<dbReference type="InterPro" id="IPR000182">
    <property type="entry name" value="GNAT_dom"/>
</dbReference>
<dbReference type="Proteomes" id="UP000192775">
    <property type="component" value="Chromosome"/>
</dbReference>
<dbReference type="KEGG" id="cphy:B5808_10140"/>
<dbReference type="STRING" id="1619308.B5808_10140"/>
<dbReference type="Gene3D" id="3.40.630.30">
    <property type="match status" value="1"/>
</dbReference>
<dbReference type="PANTHER" id="PTHR43877:SF2">
    <property type="entry name" value="AMINOALKYLPHOSPHONATE N-ACETYLTRANSFERASE-RELATED"/>
    <property type="match status" value="1"/>
</dbReference>
<sequence length="160" mass="17512">MRIREGEVTGPDESRLLADYFAYRAEAFPQRGAYVVTGPKPADYAPGHGVFLVVEDDEGTAVGCAGLRMLDTASEDGPRAEVKHVWLSPAARGRGWARDLMAELERRAVGLGAVELVLDTHHTLDGAARLYAREGFREIAAYNDNPNATRWYGKRIGPAQ</sequence>
<dbReference type="GO" id="GO:0016747">
    <property type="term" value="F:acyltransferase activity, transferring groups other than amino-acyl groups"/>
    <property type="evidence" value="ECO:0007669"/>
    <property type="project" value="InterPro"/>
</dbReference>
<organism evidence="3 4">
    <name type="scientific">Cnuibacter physcomitrellae</name>
    <dbReference type="NCBI Taxonomy" id="1619308"/>
    <lineage>
        <taxon>Bacteria</taxon>
        <taxon>Bacillati</taxon>
        <taxon>Actinomycetota</taxon>
        <taxon>Actinomycetes</taxon>
        <taxon>Micrococcales</taxon>
        <taxon>Microbacteriaceae</taxon>
        <taxon>Cnuibacter</taxon>
    </lineage>
</organism>
<dbReference type="InterPro" id="IPR050832">
    <property type="entry name" value="Bact_Acetyltransf"/>
</dbReference>
<dbReference type="PANTHER" id="PTHR43877">
    <property type="entry name" value="AMINOALKYLPHOSPHONATE N-ACETYLTRANSFERASE-RELATED-RELATED"/>
    <property type="match status" value="1"/>
</dbReference>
<evidence type="ECO:0000256" key="1">
    <source>
        <dbReference type="ARBA" id="ARBA00022679"/>
    </source>
</evidence>
<accession>A0A1X9LK33</accession>
<reference evidence="3 4" key="1">
    <citation type="submission" date="2017-04" db="EMBL/GenBank/DDBJ databases">
        <authorList>
            <person name="Afonso C.L."/>
            <person name="Miller P.J."/>
            <person name="Scott M.A."/>
            <person name="Spackman E."/>
            <person name="Goraichik I."/>
            <person name="Dimitrov K.M."/>
            <person name="Suarez D.L."/>
            <person name="Swayne D.E."/>
        </authorList>
    </citation>
    <scope>NUCLEOTIDE SEQUENCE [LARGE SCALE GENOMIC DNA]</scope>
    <source>
        <strain evidence="4">XA(T)</strain>
    </source>
</reference>
<dbReference type="AlphaFoldDB" id="A0A1X9LK33"/>
<dbReference type="PROSITE" id="PS51186">
    <property type="entry name" value="GNAT"/>
    <property type="match status" value="1"/>
</dbReference>
<dbReference type="EMBL" id="CP020715">
    <property type="protein sequence ID" value="ARJ05543.1"/>
    <property type="molecule type" value="Genomic_DNA"/>
</dbReference>
<evidence type="ECO:0000256" key="2">
    <source>
        <dbReference type="ARBA" id="ARBA00023315"/>
    </source>
</evidence>